<name>A0A1Y3CR77_9GAMM</name>
<evidence type="ECO:0000313" key="2">
    <source>
        <dbReference type="Proteomes" id="UP000242765"/>
    </source>
</evidence>
<sequence>MAFVLMGCQSYALKQPTTSAALDLKNPEKRVLCDQYICANSAGVSKELTIKYLGQKQADRIFSQGEFDHTQFTFENGIFCDTNTKTCHIDRYYNASGKHSAIAPKYTSALFGQ</sequence>
<dbReference type="AlphaFoldDB" id="A0A1Y3CR77"/>
<gene>
    <name evidence="1" type="ORF">B9T28_03350</name>
</gene>
<evidence type="ECO:0000313" key="1">
    <source>
        <dbReference type="EMBL" id="OTG67665.1"/>
    </source>
</evidence>
<dbReference type="EMBL" id="NEGB01000001">
    <property type="protein sequence ID" value="OTG67665.1"/>
    <property type="molecule type" value="Genomic_DNA"/>
</dbReference>
<proteinExistence type="predicted"/>
<dbReference type="Pfam" id="PF05666">
    <property type="entry name" value="YcgJ"/>
    <property type="match status" value="1"/>
</dbReference>
<comment type="caution">
    <text evidence="1">The sequence shown here is derived from an EMBL/GenBank/DDBJ whole genome shotgun (WGS) entry which is preliminary data.</text>
</comment>
<dbReference type="Proteomes" id="UP000242765">
    <property type="component" value="Unassembled WGS sequence"/>
</dbReference>
<dbReference type="OrthoDB" id="5815745at2"/>
<keyword evidence="2" id="KW-1185">Reference proteome</keyword>
<reference evidence="1 2" key="1">
    <citation type="submission" date="2017-04" db="EMBL/GenBank/DDBJ databases">
        <title>High diversity of culturable Acinetobacter species in natural soil and water ecosystems.</title>
        <authorList>
            <person name="Nemec A."/>
            <person name="Radolfova-Krizova L."/>
        </authorList>
    </citation>
    <scope>NUCLEOTIDE SEQUENCE [LARGE SCALE GENOMIC DNA]</scope>
    <source>
        <strain evidence="1 2">ANC 4999</strain>
    </source>
</reference>
<dbReference type="InterPro" id="IPR008617">
    <property type="entry name" value="Uncharacterised_YcgJ"/>
</dbReference>
<protein>
    <submittedName>
        <fullName evidence="1">Uncharacterized protein</fullName>
    </submittedName>
</protein>
<organism evidence="1 2">
    <name type="scientific">Acinetobacter silvestris</name>
    <dbReference type="NCBI Taxonomy" id="1977882"/>
    <lineage>
        <taxon>Bacteria</taxon>
        <taxon>Pseudomonadati</taxon>
        <taxon>Pseudomonadota</taxon>
        <taxon>Gammaproteobacteria</taxon>
        <taxon>Moraxellales</taxon>
        <taxon>Moraxellaceae</taxon>
        <taxon>Acinetobacter</taxon>
    </lineage>
</organism>
<accession>A0A1Y3CR77</accession>